<evidence type="ECO:0000313" key="2">
    <source>
        <dbReference type="EMBL" id="TCL59820.1"/>
    </source>
</evidence>
<feature type="transmembrane region" description="Helical" evidence="1">
    <location>
        <begin position="165"/>
        <end position="183"/>
    </location>
</feature>
<comment type="caution">
    <text evidence="2">The sequence shown here is derived from an EMBL/GenBank/DDBJ whole genome shotgun (WGS) entry which is preliminary data.</text>
</comment>
<name>A0A4R1R343_9FIRM</name>
<feature type="transmembrane region" description="Helical" evidence="1">
    <location>
        <begin position="195"/>
        <end position="215"/>
    </location>
</feature>
<feature type="transmembrane region" description="Helical" evidence="1">
    <location>
        <begin position="20"/>
        <end position="41"/>
    </location>
</feature>
<dbReference type="Proteomes" id="UP000295718">
    <property type="component" value="Unassembled WGS sequence"/>
</dbReference>
<organism evidence="2 3">
    <name type="scientific">Kineothrix alysoides</name>
    <dbReference type="NCBI Taxonomy" id="1469948"/>
    <lineage>
        <taxon>Bacteria</taxon>
        <taxon>Bacillati</taxon>
        <taxon>Bacillota</taxon>
        <taxon>Clostridia</taxon>
        <taxon>Lachnospirales</taxon>
        <taxon>Lachnospiraceae</taxon>
        <taxon>Kineothrix</taxon>
    </lineage>
</organism>
<keyword evidence="1" id="KW-1133">Transmembrane helix</keyword>
<feature type="transmembrane region" description="Helical" evidence="1">
    <location>
        <begin position="53"/>
        <end position="74"/>
    </location>
</feature>
<keyword evidence="1" id="KW-0812">Transmembrane</keyword>
<dbReference type="PANTHER" id="PTHR37305:SF1">
    <property type="entry name" value="MEMBRANE PROTEIN"/>
    <property type="match status" value="1"/>
</dbReference>
<feature type="transmembrane region" description="Helical" evidence="1">
    <location>
        <begin position="131"/>
        <end position="153"/>
    </location>
</feature>
<sequence length="227" mass="25113">MNILSLVICEMRKMYKSSVFWVLIIAFTVLPGISLIKYFNAANVSWDLYLADILKFFTAILIIGFAFTTCWIFGREYTDKTINDLLVKPVSKLKIAVSKFIVIALWNSLLSILLFAVVALIGAYVGLADGTAALILHYFLMFMATSLLTTLVSTVSSFMANVTKGYLAPIGLIFIIVLIVNIVENVGLSAYIPWTIPGLLITDGFLSPISIFIVMDSDQTDMHSKQS</sequence>
<evidence type="ECO:0000313" key="3">
    <source>
        <dbReference type="Proteomes" id="UP000295718"/>
    </source>
</evidence>
<dbReference type="PANTHER" id="PTHR37305">
    <property type="entry name" value="INTEGRAL MEMBRANE PROTEIN-RELATED"/>
    <property type="match status" value="1"/>
</dbReference>
<dbReference type="STRING" id="1469948.GCA_000732725_01052"/>
<feature type="transmembrane region" description="Helical" evidence="1">
    <location>
        <begin position="95"/>
        <end position="125"/>
    </location>
</feature>
<dbReference type="Pfam" id="PF12730">
    <property type="entry name" value="ABC2_membrane_4"/>
    <property type="match status" value="1"/>
</dbReference>
<evidence type="ECO:0000256" key="1">
    <source>
        <dbReference type="SAM" id="Phobius"/>
    </source>
</evidence>
<accession>A0A4R1R343</accession>
<gene>
    <name evidence="2" type="ORF">EDD76_1036</name>
</gene>
<reference evidence="2 3" key="1">
    <citation type="submission" date="2019-03" db="EMBL/GenBank/DDBJ databases">
        <title>Genomic Encyclopedia of Type Strains, Phase IV (KMG-IV): sequencing the most valuable type-strain genomes for metagenomic binning, comparative biology and taxonomic classification.</title>
        <authorList>
            <person name="Goeker M."/>
        </authorList>
    </citation>
    <scope>NUCLEOTIDE SEQUENCE [LARGE SCALE GENOMIC DNA]</scope>
    <source>
        <strain evidence="2 3">DSM 100556</strain>
    </source>
</reference>
<dbReference type="EMBL" id="SLUO01000003">
    <property type="protein sequence ID" value="TCL59820.1"/>
    <property type="molecule type" value="Genomic_DNA"/>
</dbReference>
<protein>
    <submittedName>
        <fullName evidence="2">ABC-2 type transport system permease protein</fullName>
    </submittedName>
</protein>
<dbReference type="RefSeq" id="WP_035315182.1">
    <property type="nucleotide sequence ID" value="NZ_JPNB01000001.1"/>
</dbReference>
<dbReference type="AlphaFoldDB" id="A0A4R1R343"/>
<proteinExistence type="predicted"/>
<keyword evidence="1" id="KW-0472">Membrane</keyword>
<dbReference type="OrthoDB" id="4336274at2"/>
<keyword evidence="3" id="KW-1185">Reference proteome</keyword>